<evidence type="ECO:0000313" key="4">
    <source>
        <dbReference type="Proteomes" id="UP000470246"/>
    </source>
</evidence>
<evidence type="ECO:0000256" key="2">
    <source>
        <dbReference type="ARBA" id="ARBA00023002"/>
    </source>
</evidence>
<proteinExistence type="inferred from homology"/>
<organism evidence="3 4">
    <name type="scientific">Geodermatophilus sabuli</name>
    <dbReference type="NCBI Taxonomy" id="1564158"/>
    <lineage>
        <taxon>Bacteria</taxon>
        <taxon>Bacillati</taxon>
        <taxon>Actinomycetota</taxon>
        <taxon>Actinomycetes</taxon>
        <taxon>Geodermatophilales</taxon>
        <taxon>Geodermatophilaceae</taxon>
        <taxon>Geodermatophilus</taxon>
    </lineage>
</organism>
<dbReference type="InterPro" id="IPR050259">
    <property type="entry name" value="SDR"/>
</dbReference>
<gene>
    <name evidence="3" type="ORF">GCU56_11190</name>
</gene>
<reference evidence="3 4" key="1">
    <citation type="submission" date="2020-02" db="EMBL/GenBank/DDBJ databases">
        <title>Geodermatophilus sabuli CPCC 205279 I12A-02694.</title>
        <authorList>
            <person name="Jiang Z."/>
        </authorList>
    </citation>
    <scope>NUCLEOTIDE SEQUENCE [LARGE SCALE GENOMIC DNA]</scope>
    <source>
        <strain evidence="3 4">I12A-02694</strain>
    </source>
</reference>
<dbReference type="PRINTS" id="PR00081">
    <property type="entry name" value="GDHRDH"/>
</dbReference>
<dbReference type="EMBL" id="JAAGWF010000010">
    <property type="protein sequence ID" value="NEK58437.1"/>
    <property type="molecule type" value="Genomic_DNA"/>
</dbReference>
<sequence length="248" mass="25107">MDLGLHGRRAAVAAATSGLGFASAAALLAEGATVTICGSDAGRAEAAADRLGAGASWVVADLSDPDGAERFVRDAQEVMGGVDVLVANAPGPPPGTFATARAEDYPAALDLNLLSVVRMCLAAVPAMRERGWGRVVAITSIAVRQPIGTLILSNTARAGATGFLKTLAREVAADGVTVNSIQPGLHETERVEAVYGEGLAAQVESIPARALGRPEDFGAAVAFLCSEPARYVTGVALPVDGGVHQGLL</sequence>
<comment type="caution">
    <text evidence="3">The sequence shown here is derived from an EMBL/GenBank/DDBJ whole genome shotgun (WGS) entry which is preliminary data.</text>
</comment>
<dbReference type="Gene3D" id="3.40.50.720">
    <property type="entry name" value="NAD(P)-binding Rossmann-like Domain"/>
    <property type="match status" value="1"/>
</dbReference>
<keyword evidence="2" id="KW-0560">Oxidoreductase</keyword>
<dbReference type="Pfam" id="PF13561">
    <property type="entry name" value="adh_short_C2"/>
    <property type="match status" value="1"/>
</dbReference>
<dbReference type="AlphaFoldDB" id="A0A7K3W3D0"/>
<comment type="similarity">
    <text evidence="1">Belongs to the short-chain dehydrogenases/reductases (SDR) family.</text>
</comment>
<dbReference type="GO" id="GO:0016491">
    <property type="term" value="F:oxidoreductase activity"/>
    <property type="evidence" value="ECO:0007669"/>
    <property type="project" value="UniProtKB-KW"/>
</dbReference>
<dbReference type="InterPro" id="IPR002347">
    <property type="entry name" value="SDR_fam"/>
</dbReference>
<dbReference type="PANTHER" id="PTHR42879:SF6">
    <property type="entry name" value="NADPH-DEPENDENT REDUCTASE BACG"/>
    <property type="match status" value="1"/>
</dbReference>
<keyword evidence="4" id="KW-1185">Reference proteome</keyword>
<protein>
    <submittedName>
        <fullName evidence="3">SDR family oxidoreductase</fullName>
    </submittedName>
</protein>
<dbReference type="FunFam" id="3.40.50.720:FF:000084">
    <property type="entry name" value="Short-chain dehydrogenase reductase"/>
    <property type="match status" value="1"/>
</dbReference>
<accession>A0A7K3W3D0</accession>
<dbReference type="PANTHER" id="PTHR42879">
    <property type="entry name" value="3-OXOACYL-(ACYL-CARRIER-PROTEIN) REDUCTASE"/>
    <property type="match status" value="1"/>
</dbReference>
<dbReference type="InterPro" id="IPR036291">
    <property type="entry name" value="NAD(P)-bd_dom_sf"/>
</dbReference>
<evidence type="ECO:0000313" key="3">
    <source>
        <dbReference type="EMBL" id="NEK58437.1"/>
    </source>
</evidence>
<evidence type="ECO:0000256" key="1">
    <source>
        <dbReference type="ARBA" id="ARBA00006484"/>
    </source>
</evidence>
<dbReference type="RefSeq" id="WP_163481805.1">
    <property type="nucleotide sequence ID" value="NZ_JAAGWF010000010.1"/>
</dbReference>
<dbReference type="SUPFAM" id="SSF51735">
    <property type="entry name" value="NAD(P)-binding Rossmann-fold domains"/>
    <property type="match status" value="1"/>
</dbReference>
<dbReference type="Proteomes" id="UP000470246">
    <property type="component" value="Unassembled WGS sequence"/>
</dbReference>
<name>A0A7K3W3D0_9ACTN</name>